<organism evidence="1 2">
    <name type="scientific">Panagrolaimus sp. PS1159</name>
    <dbReference type="NCBI Taxonomy" id="55785"/>
    <lineage>
        <taxon>Eukaryota</taxon>
        <taxon>Metazoa</taxon>
        <taxon>Ecdysozoa</taxon>
        <taxon>Nematoda</taxon>
        <taxon>Chromadorea</taxon>
        <taxon>Rhabditida</taxon>
        <taxon>Tylenchina</taxon>
        <taxon>Panagrolaimomorpha</taxon>
        <taxon>Panagrolaimoidea</taxon>
        <taxon>Panagrolaimidae</taxon>
        <taxon>Panagrolaimus</taxon>
    </lineage>
</organism>
<name>A0AC35FRQ3_9BILA</name>
<proteinExistence type="predicted"/>
<protein>
    <submittedName>
        <fullName evidence="2">Uncharacterized protein</fullName>
    </submittedName>
</protein>
<evidence type="ECO:0000313" key="2">
    <source>
        <dbReference type="WBParaSite" id="PS1159_v2.g1972.t2"/>
    </source>
</evidence>
<evidence type="ECO:0000313" key="1">
    <source>
        <dbReference type="Proteomes" id="UP000887580"/>
    </source>
</evidence>
<accession>A0AC35FRQ3</accession>
<dbReference type="WBParaSite" id="PS1159_v2.g1972.t2">
    <property type="protein sequence ID" value="PS1159_v2.g1972.t2"/>
    <property type="gene ID" value="PS1159_v2.g1972"/>
</dbReference>
<sequence>MNVSRQTDSKVVFIYSADISLLIADSIHTIVTLDNHTYWSLNSSKYFQFEPAQYWDIEQGMIKCPTINSACNLTAFDSAGWYEIPLSLNGQKLFPSFTDFLVFDQGTVFFSEGYLFDPNTLQCSGSEEIVMVGPAYNTNFNYCCNAYTYVDIPDSNPNPCTEFDGNTTLYNSNGKIISSFSAYYLIDSSSLNVSVSDFSSIPNSYYDFIPNYGAYGCPAQTATNCSFSLPLNPNMDYQFDMMLSVYDSTKTYGTTIGGKILRRNGILVRHRNEVYSPSDPCWIRTFPSNSGSKAINSFCCKKFKSSKFEIQNPIKSESVKQKKNQINRLRERYLHKFRNIIVSK</sequence>
<reference evidence="2" key="1">
    <citation type="submission" date="2022-11" db="UniProtKB">
        <authorList>
            <consortium name="WormBaseParasite"/>
        </authorList>
    </citation>
    <scope>IDENTIFICATION</scope>
</reference>
<dbReference type="Proteomes" id="UP000887580">
    <property type="component" value="Unplaced"/>
</dbReference>